<dbReference type="InterPro" id="IPR015943">
    <property type="entry name" value="WD40/YVTN_repeat-like_dom_sf"/>
</dbReference>
<keyword evidence="2" id="KW-0698">rRNA processing</keyword>
<protein>
    <submittedName>
        <fullName evidence="7">Uncharacterized protein</fullName>
    </submittedName>
</protein>
<feature type="compositionally biased region" description="Low complexity" evidence="6">
    <location>
        <begin position="531"/>
        <end position="542"/>
    </location>
</feature>
<evidence type="ECO:0000256" key="6">
    <source>
        <dbReference type="SAM" id="MobiDB-lite"/>
    </source>
</evidence>
<evidence type="ECO:0000256" key="3">
    <source>
        <dbReference type="ARBA" id="ARBA00022574"/>
    </source>
</evidence>
<dbReference type="VEuPathDB" id="FungiDB:BTJ68_00832"/>
<evidence type="ECO:0000313" key="7">
    <source>
        <dbReference type="EMBL" id="RMY74738.1"/>
    </source>
</evidence>
<dbReference type="GO" id="GO:0032040">
    <property type="term" value="C:small-subunit processome"/>
    <property type="evidence" value="ECO:0007669"/>
    <property type="project" value="TreeGrafter"/>
</dbReference>
<dbReference type="FunFam" id="2.130.10.10:FF:000549">
    <property type="entry name" value="Small nucleolar ribonucleoprotein complex subunit"/>
    <property type="match status" value="1"/>
</dbReference>
<feature type="compositionally biased region" description="Acidic residues" evidence="6">
    <location>
        <begin position="99"/>
        <end position="113"/>
    </location>
</feature>
<reference evidence="7 8" key="1">
    <citation type="journal article" date="2018" name="BMC Genomics">
        <title>Genomic evidence for intraspecific hybridization in a clonal and extremely halotolerant yeast.</title>
        <authorList>
            <person name="Gostincar C."/>
            <person name="Stajich J.E."/>
            <person name="Zupancic J."/>
            <person name="Zalar P."/>
            <person name="Gunde-Cimerman N."/>
        </authorList>
    </citation>
    <scope>NUCLEOTIDE SEQUENCE [LARGE SCALE GENOMIC DNA]</scope>
    <source>
        <strain evidence="7 8">EXF-171</strain>
    </source>
</reference>
<dbReference type="PANTHER" id="PTHR18359">
    <property type="entry name" value="WD-REPEAT PROTEIN-RELATED"/>
    <property type="match status" value="1"/>
</dbReference>
<feature type="compositionally biased region" description="Acidic residues" evidence="6">
    <location>
        <begin position="54"/>
        <end position="72"/>
    </location>
</feature>
<feature type="region of interest" description="Disordered" evidence="6">
    <location>
        <begin position="266"/>
        <end position="294"/>
    </location>
</feature>
<dbReference type="Gene3D" id="2.130.10.10">
    <property type="entry name" value="YVTN repeat-like/Quinoprotein amine dehydrogenase"/>
    <property type="match status" value="1"/>
</dbReference>
<gene>
    <name evidence="7" type="ORF">D0862_14056</name>
</gene>
<dbReference type="InterPro" id="IPR036322">
    <property type="entry name" value="WD40_repeat_dom_sf"/>
</dbReference>
<evidence type="ECO:0000256" key="1">
    <source>
        <dbReference type="ARBA" id="ARBA00004604"/>
    </source>
</evidence>
<proteinExistence type="predicted"/>
<comment type="caution">
    <text evidence="7">The sequence shown here is derived from an EMBL/GenBank/DDBJ whole genome shotgun (WGS) entry which is preliminary data.</text>
</comment>
<dbReference type="AlphaFoldDB" id="A0A3M7EDP6"/>
<dbReference type="SUPFAM" id="SSF50978">
    <property type="entry name" value="WD40 repeat-like"/>
    <property type="match status" value="1"/>
</dbReference>
<dbReference type="EMBL" id="QWIQ01000864">
    <property type="protein sequence ID" value="RMY74738.1"/>
    <property type="molecule type" value="Genomic_DNA"/>
</dbReference>
<evidence type="ECO:0000313" key="8">
    <source>
        <dbReference type="Proteomes" id="UP000281468"/>
    </source>
</evidence>
<accession>A0A3M7EDP6</accession>
<evidence type="ECO:0000256" key="2">
    <source>
        <dbReference type="ARBA" id="ARBA00022552"/>
    </source>
</evidence>
<feature type="compositionally biased region" description="Basic and acidic residues" evidence="6">
    <location>
        <begin position="73"/>
        <end position="82"/>
    </location>
</feature>
<dbReference type="GO" id="GO:0006364">
    <property type="term" value="P:rRNA processing"/>
    <property type="evidence" value="ECO:0007669"/>
    <property type="project" value="UniProtKB-KW"/>
</dbReference>
<feature type="region of interest" description="Disordered" evidence="6">
    <location>
        <begin position="529"/>
        <end position="552"/>
    </location>
</feature>
<sequence length="643" mass="71314">MAEGATGSHSLAAKNNLKACCVGRIAIRASEIMAKSKQKEKVQVQQPTPPTMDEAADDSDVEFQLDGEPERDETERELERLVFGDSAGFREGLDHATQDDEVSEPEDEEDEEGQPSGMEGLDDAALFFTDTGAEEGALQRTTTNETDSDDGLHSKQQAAWEDSDDERTLVSLAAQPRLRKLRRTEAEDVVNGREYAKRLRRQFELLNPRPQWATSAMQKPAKKKRRLSDPDASDDQASDQDVDMDLDDQLPSTAPLSQLLQNAESLVRSSGPGAGKKRKIRPETIDVQRTKDVPGIQPSAITSLSFHPQLPLLLSSGPSSTLYLHHITPSPPAPVPNPMLTSMHIRGSQLTTTAFHPQDERVFLSARRRYFHIWNLATGRVEKIARVYGQQHEQRSMERFKLSPDGRFMALLGSARKGGGVINLLSASTLQWVTQVRVESRGGIAEFEWWRDGHGLCIVGKSGEVTEWNLERQQVVARWQDEGAVGTTTLALGGRHELIKSPIGSDRWIAIGSSSGIVNIYDRRAWLDSSPDQQRASQQQQQPVPPNPKPTKMLEHLTTPTSHLVFSPDGQILAMASKWKRDALRLVHLPSCTVFKNWPTNSTPLGRITGVAFCDGGVVEDKDVYALLAVANEQGKIRLWEVR</sequence>
<feature type="region of interest" description="Disordered" evidence="6">
    <location>
        <begin position="210"/>
        <end position="251"/>
    </location>
</feature>
<evidence type="ECO:0000256" key="4">
    <source>
        <dbReference type="ARBA" id="ARBA00022737"/>
    </source>
</evidence>
<keyword evidence="3" id="KW-0853">WD repeat</keyword>
<feature type="compositionally biased region" description="Acidic residues" evidence="6">
    <location>
        <begin position="231"/>
        <end position="248"/>
    </location>
</feature>
<dbReference type="GO" id="GO:0034388">
    <property type="term" value="C:Pwp2p-containing subcomplex of 90S preribosome"/>
    <property type="evidence" value="ECO:0007669"/>
    <property type="project" value="TreeGrafter"/>
</dbReference>
<organism evidence="7 8">
    <name type="scientific">Hortaea werneckii</name>
    <name type="common">Black yeast</name>
    <name type="synonym">Cladosporium werneckii</name>
    <dbReference type="NCBI Taxonomy" id="91943"/>
    <lineage>
        <taxon>Eukaryota</taxon>
        <taxon>Fungi</taxon>
        <taxon>Dikarya</taxon>
        <taxon>Ascomycota</taxon>
        <taxon>Pezizomycotina</taxon>
        <taxon>Dothideomycetes</taxon>
        <taxon>Dothideomycetidae</taxon>
        <taxon>Mycosphaerellales</taxon>
        <taxon>Teratosphaeriaceae</taxon>
        <taxon>Hortaea</taxon>
    </lineage>
</organism>
<evidence type="ECO:0000256" key="5">
    <source>
        <dbReference type="ARBA" id="ARBA00023242"/>
    </source>
</evidence>
<dbReference type="Proteomes" id="UP000281468">
    <property type="component" value="Unassembled WGS sequence"/>
</dbReference>
<feature type="region of interest" description="Disordered" evidence="6">
    <location>
        <begin position="34"/>
        <end position="167"/>
    </location>
</feature>
<feature type="compositionally biased region" description="Basic and acidic residues" evidence="6">
    <location>
        <begin position="281"/>
        <end position="292"/>
    </location>
</feature>
<keyword evidence="5" id="KW-0539">Nucleus</keyword>
<keyword evidence="4" id="KW-0677">Repeat</keyword>
<name>A0A3M7EDP6_HORWE</name>
<dbReference type="PANTHER" id="PTHR18359:SF0">
    <property type="entry name" value="U3 SMALL NUCLEOLAR RNA-ASSOCIATED PROTEIN 18 HOMOLOG"/>
    <property type="match status" value="1"/>
</dbReference>
<comment type="subcellular location">
    <subcellularLocation>
        <location evidence="1">Nucleus</location>
        <location evidence="1">Nucleolus</location>
    </subcellularLocation>
</comment>
<dbReference type="InterPro" id="IPR045161">
    <property type="entry name" value="Utp18"/>
</dbReference>